<dbReference type="SUPFAM" id="SSF51395">
    <property type="entry name" value="FMN-linked oxidoreductases"/>
    <property type="match status" value="1"/>
</dbReference>
<dbReference type="Pfam" id="PF01207">
    <property type="entry name" value="Dus"/>
    <property type="match status" value="1"/>
</dbReference>
<dbReference type="InterPro" id="IPR013785">
    <property type="entry name" value="Aldolase_TIM"/>
</dbReference>
<evidence type="ECO:0000256" key="12">
    <source>
        <dbReference type="ARBA" id="ARBA00048934"/>
    </source>
</evidence>
<comment type="cofactor">
    <cofactor evidence="1">
        <name>FMN</name>
        <dbReference type="ChEBI" id="CHEBI:58210"/>
    </cofactor>
</comment>
<evidence type="ECO:0000313" key="15">
    <source>
        <dbReference type="EMBL" id="GFH16652.1"/>
    </source>
</evidence>
<evidence type="ECO:0000256" key="1">
    <source>
        <dbReference type="ARBA" id="ARBA00001917"/>
    </source>
</evidence>
<evidence type="ECO:0000256" key="5">
    <source>
        <dbReference type="ARBA" id="ARBA00022857"/>
    </source>
</evidence>
<evidence type="ECO:0000256" key="3">
    <source>
        <dbReference type="ARBA" id="ARBA00022643"/>
    </source>
</evidence>
<evidence type="ECO:0000256" key="8">
    <source>
        <dbReference type="ARBA" id="ARBA00038313"/>
    </source>
</evidence>
<sequence length="170" mass="19170">SELPFRMLCRKYGATCAYTPMLHARLFCEDPKYRQEVLTTCAADRPLLVQFCANNPDFLVTAASLAAEHADAVDINFGCPQRIAKRGNYGSFLMDDLPLVEKLVTRLAQASKVPVSCKIRVFPKLEDTLAYARMVERSGCCLLAVHGRTREQKDNSRTRADWDQIRAVKQ</sequence>
<dbReference type="GO" id="GO:0017150">
    <property type="term" value="F:tRNA dihydrouridine synthase activity"/>
    <property type="evidence" value="ECO:0007669"/>
    <property type="project" value="InterPro"/>
</dbReference>
<dbReference type="InterPro" id="IPR035587">
    <property type="entry name" value="DUS-like_FMN-bd"/>
</dbReference>
<dbReference type="GO" id="GO:0050660">
    <property type="term" value="F:flavin adenine dinucleotide binding"/>
    <property type="evidence" value="ECO:0007669"/>
    <property type="project" value="InterPro"/>
</dbReference>
<evidence type="ECO:0000256" key="4">
    <source>
        <dbReference type="ARBA" id="ARBA00022694"/>
    </source>
</evidence>
<evidence type="ECO:0000256" key="7">
    <source>
        <dbReference type="ARBA" id="ARBA00023027"/>
    </source>
</evidence>
<keyword evidence="7" id="KW-0520">NAD</keyword>
<comment type="catalytic activity">
    <reaction evidence="12">
        <text>5,6-dihydrouridine(16) in tRNA + NAD(+) = uridine(16) in tRNA + NADH + H(+)</text>
        <dbReference type="Rhea" id="RHEA:53380"/>
        <dbReference type="Rhea" id="RHEA-COMP:13543"/>
        <dbReference type="Rhea" id="RHEA-COMP:13544"/>
        <dbReference type="ChEBI" id="CHEBI:15378"/>
        <dbReference type="ChEBI" id="CHEBI:57540"/>
        <dbReference type="ChEBI" id="CHEBI:57945"/>
        <dbReference type="ChEBI" id="CHEBI:65315"/>
        <dbReference type="ChEBI" id="CHEBI:74443"/>
        <dbReference type="EC" id="1.3.1.88"/>
    </reaction>
    <physiologicalReaction direction="right-to-left" evidence="12">
        <dbReference type="Rhea" id="RHEA:53382"/>
    </physiologicalReaction>
</comment>
<evidence type="ECO:0000256" key="9">
    <source>
        <dbReference type="ARBA" id="ARBA00038890"/>
    </source>
</evidence>
<keyword evidence="16" id="KW-1185">Reference proteome</keyword>
<comment type="catalytic activity">
    <reaction evidence="13">
        <text>5,6-dihydrouridine(17) in tRNA + NADP(+) = uridine(17) in tRNA + NADPH + H(+)</text>
        <dbReference type="Rhea" id="RHEA:53368"/>
        <dbReference type="Rhea" id="RHEA-COMP:13541"/>
        <dbReference type="Rhea" id="RHEA-COMP:13542"/>
        <dbReference type="ChEBI" id="CHEBI:15378"/>
        <dbReference type="ChEBI" id="CHEBI:57783"/>
        <dbReference type="ChEBI" id="CHEBI:58349"/>
        <dbReference type="ChEBI" id="CHEBI:65315"/>
        <dbReference type="ChEBI" id="CHEBI:74443"/>
        <dbReference type="EC" id="1.3.1.88"/>
    </reaction>
    <physiologicalReaction direction="right-to-left" evidence="13">
        <dbReference type="Rhea" id="RHEA:53370"/>
    </physiologicalReaction>
</comment>
<evidence type="ECO:0000256" key="2">
    <source>
        <dbReference type="ARBA" id="ARBA00022630"/>
    </source>
</evidence>
<proteinExistence type="inferred from homology"/>
<dbReference type="AlphaFoldDB" id="A0A699ZLI7"/>
<evidence type="ECO:0000259" key="14">
    <source>
        <dbReference type="Pfam" id="PF01207"/>
    </source>
</evidence>
<comment type="similarity">
    <text evidence="8">Belongs to the Dus family. Dus1 subfamily.</text>
</comment>
<comment type="catalytic activity">
    <reaction evidence="11">
        <text>5,6-dihydrouridine(16) in tRNA + NADP(+) = uridine(16) in tRNA + NADPH + H(+)</text>
        <dbReference type="Rhea" id="RHEA:53376"/>
        <dbReference type="Rhea" id="RHEA-COMP:13543"/>
        <dbReference type="Rhea" id="RHEA-COMP:13544"/>
        <dbReference type="ChEBI" id="CHEBI:15378"/>
        <dbReference type="ChEBI" id="CHEBI:57783"/>
        <dbReference type="ChEBI" id="CHEBI:58349"/>
        <dbReference type="ChEBI" id="CHEBI:65315"/>
        <dbReference type="ChEBI" id="CHEBI:74443"/>
        <dbReference type="EC" id="1.3.1.88"/>
    </reaction>
    <physiologicalReaction direction="right-to-left" evidence="11">
        <dbReference type="Rhea" id="RHEA:53378"/>
    </physiologicalReaction>
</comment>
<gene>
    <name evidence="15" type="ORF">HaLaN_13113</name>
</gene>
<dbReference type="PANTHER" id="PTHR11082:SF5">
    <property type="entry name" value="TRNA-DIHYDROURIDINE(16_17) SYNTHASE [NAD(P)(+)]-LIKE"/>
    <property type="match status" value="1"/>
</dbReference>
<feature type="non-terminal residue" evidence="15">
    <location>
        <position position="170"/>
    </location>
</feature>
<keyword evidence="5" id="KW-0521">NADP</keyword>
<accession>A0A699ZLI7</accession>
<evidence type="ECO:0000256" key="13">
    <source>
        <dbReference type="ARBA" id="ARBA00049467"/>
    </source>
</evidence>
<keyword evidence="3" id="KW-0288">FMN</keyword>
<evidence type="ECO:0000256" key="6">
    <source>
        <dbReference type="ARBA" id="ARBA00023002"/>
    </source>
</evidence>
<dbReference type="EC" id="1.3.1.88" evidence="9"/>
<comment type="caution">
    <text evidence="15">The sequence shown here is derived from an EMBL/GenBank/DDBJ whole genome shotgun (WGS) entry which is preliminary data.</text>
</comment>
<comment type="catalytic activity">
    <reaction evidence="10">
        <text>5,6-dihydrouridine(17) in tRNA + NAD(+) = uridine(17) in tRNA + NADH + H(+)</text>
        <dbReference type="Rhea" id="RHEA:53372"/>
        <dbReference type="Rhea" id="RHEA-COMP:13541"/>
        <dbReference type="Rhea" id="RHEA-COMP:13542"/>
        <dbReference type="ChEBI" id="CHEBI:15378"/>
        <dbReference type="ChEBI" id="CHEBI:57540"/>
        <dbReference type="ChEBI" id="CHEBI:57945"/>
        <dbReference type="ChEBI" id="CHEBI:65315"/>
        <dbReference type="ChEBI" id="CHEBI:74443"/>
        <dbReference type="EC" id="1.3.1.88"/>
    </reaction>
    <physiologicalReaction direction="right-to-left" evidence="10">
        <dbReference type="Rhea" id="RHEA:53374"/>
    </physiologicalReaction>
</comment>
<feature type="domain" description="DUS-like FMN-binding" evidence="14">
    <location>
        <begin position="2"/>
        <end position="170"/>
    </location>
</feature>
<dbReference type="InterPro" id="IPR018517">
    <property type="entry name" value="tRNA_hU_synthase_CS"/>
</dbReference>
<feature type="non-terminal residue" evidence="15">
    <location>
        <position position="1"/>
    </location>
</feature>
<dbReference type="CDD" id="cd02801">
    <property type="entry name" value="DUS_like_FMN"/>
    <property type="match status" value="1"/>
</dbReference>
<keyword evidence="6" id="KW-0560">Oxidoreductase</keyword>
<organism evidence="15 16">
    <name type="scientific">Haematococcus lacustris</name>
    <name type="common">Green alga</name>
    <name type="synonym">Haematococcus pluvialis</name>
    <dbReference type="NCBI Taxonomy" id="44745"/>
    <lineage>
        <taxon>Eukaryota</taxon>
        <taxon>Viridiplantae</taxon>
        <taxon>Chlorophyta</taxon>
        <taxon>core chlorophytes</taxon>
        <taxon>Chlorophyceae</taxon>
        <taxon>CS clade</taxon>
        <taxon>Chlamydomonadales</taxon>
        <taxon>Haematococcaceae</taxon>
        <taxon>Haematococcus</taxon>
    </lineage>
</organism>
<evidence type="ECO:0000313" key="16">
    <source>
        <dbReference type="Proteomes" id="UP000485058"/>
    </source>
</evidence>
<dbReference type="PROSITE" id="PS01136">
    <property type="entry name" value="UPF0034"/>
    <property type="match status" value="1"/>
</dbReference>
<dbReference type="Proteomes" id="UP000485058">
    <property type="component" value="Unassembled WGS sequence"/>
</dbReference>
<protein>
    <recommendedName>
        <fullName evidence="9">tRNA-dihydrouridine(16/17) synthase [NAD(P)(+)]</fullName>
        <ecNumber evidence="9">1.3.1.88</ecNumber>
    </recommendedName>
</protein>
<evidence type="ECO:0000256" key="10">
    <source>
        <dbReference type="ARBA" id="ARBA00047287"/>
    </source>
</evidence>
<dbReference type="PANTHER" id="PTHR11082">
    <property type="entry name" value="TRNA-DIHYDROURIDINE SYNTHASE"/>
    <property type="match status" value="1"/>
</dbReference>
<dbReference type="Gene3D" id="3.20.20.70">
    <property type="entry name" value="Aldolase class I"/>
    <property type="match status" value="1"/>
</dbReference>
<dbReference type="EMBL" id="BLLF01001029">
    <property type="protein sequence ID" value="GFH16652.1"/>
    <property type="molecule type" value="Genomic_DNA"/>
</dbReference>
<reference evidence="15 16" key="1">
    <citation type="submission" date="2020-02" db="EMBL/GenBank/DDBJ databases">
        <title>Draft genome sequence of Haematococcus lacustris strain NIES-144.</title>
        <authorList>
            <person name="Morimoto D."/>
            <person name="Nakagawa S."/>
            <person name="Yoshida T."/>
            <person name="Sawayama S."/>
        </authorList>
    </citation>
    <scope>NUCLEOTIDE SEQUENCE [LARGE SCALE GENOMIC DNA]</scope>
    <source>
        <strain evidence="15 16">NIES-144</strain>
    </source>
</reference>
<keyword evidence="2" id="KW-0285">Flavoprotein</keyword>
<evidence type="ECO:0000256" key="11">
    <source>
        <dbReference type="ARBA" id="ARBA00047652"/>
    </source>
</evidence>
<name>A0A699ZLI7_HAELA</name>
<keyword evidence="4" id="KW-0819">tRNA processing</keyword>